<proteinExistence type="predicted"/>
<dbReference type="Gene3D" id="3.40.50.300">
    <property type="entry name" value="P-loop containing nucleotide triphosphate hydrolases"/>
    <property type="match status" value="1"/>
</dbReference>
<keyword evidence="6" id="KW-1185">Reference proteome</keyword>
<evidence type="ECO:0000313" key="6">
    <source>
        <dbReference type="Proteomes" id="UP001243286"/>
    </source>
</evidence>
<dbReference type="PANTHER" id="PTHR42939:SF5">
    <property type="entry name" value="ABC-TYPE TRANSPORTER ATP-BINDING PROTEIN ECSA"/>
    <property type="match status" value="1"/>
</dbReference>
<dbReference type="InterPro" id="IPR003593">
    <property type="entry name" value="AAA+_ATPase"/>
</dbReference>
<keyword evidence="3 5" id="KW-0067">ATP-binding</keyword>
<dbReference type="SUPFAM" id="SSF52540">
    <property type="entry name" value="P-loop containing nucleoside triphosphate hydrolases"/>
    <property type="match status" value="1"/>
</dbReference>
<dbReference type="InterPro" id="IPR051782">
    <property type="entry name" value="ABC_Transporter_VariousFunc"/>
</dbReference>
<comment type="caution">
    <text evidence="5">The sequence shown here is derived from an EMBL/GenBank/DDBJ whole genome shotgun (WGS) entry which is preliminary data.</text>
</comment>
<evidence type="ECO:0000313" key="5">
    <source>
        <dbReference type="EMBL" id="MDI3235609.1"/>
    </source>
</evidence>
<dbReference type="PROSITE" id="PS00211">
    <property type="entry name" value="ABC_TRANSPORTER_1"/>
    <property type="match status" value="1"/>
</dbReference>
<dbReference type="Pfam" id="PF00005">
    <property type="entry name" value="ABC_tran"/>
    <property type="match status" value="1"/>
</dbReference>
<dbReference type="PANTHER" id="PTHR42939">
    <property type="entry name" value="ABC TRANSPORTER ATP-BINDING PROTEIN ALBC-RELATED"/>
    <property type="match status" value="1"/>
</dbReference>
<evidence type="ECO:0000256" key="2">
    <source>
        <dbReference type="ARBA" id="ARBA00022741"/>
    </source>
</evidence>
<dbReference type="SMART" id="SM00382">
    <property type="entry name" value="AAA"/>
    <property type="match status" value="1"/>
</dbReference>
<sequence length="246" mass="27546">MIVLLKINDLSGGYGSKKVLHHIDITVKQGELVGLIGLNGAGKSTTIKHILGLLPVKSGEILINGVSLEADEQTYRKQVAYIPEQPMLYEQLTLREHLRLMAQGYAVDETTAEERIIHYATRLRMTKQLEWFPSVFSKGMKQKAMILCALITGSELLIVDEPFVGLDPLAIRELLVIFSELKADGKGILMSTHILETAERHCNRFILLHEGHIAAEGTTEELRNRYELQQGSLDDIYVAAIEEAER</sequence>
<protein>
    <submittedName>
        <fullName evidence="5">ABC transporter ATP-binding protein</fullName>
    </submittedName>
</protein>
<dbReference type="Proteomes" id="UP001243286">
    <property type="component" value="Unassembled WGS sequence"/>
</dbReference>
<dbReference type="EMBL" id="JASBQV010000018">
    <property type="protein sequence ID" value="MDI3235609.1"/>
    <property type="molecule type" value="Genomic_DNA"/>
</dbReference>
<gene>
    <name evidence="5" type="ORF">QK289_11385</name>
</gene>
<name>A0ABT6R3T5_9BACL</name>
<evidence type="ECO:0000259" key="4">
    <source>
        <dbReference type="PROSITE" id="PS50893"/>
    </source>
</evidence>
<keyword evidence="2" id="KW-0547">Nucleotide-binding</keyword>
<reference evidence="5 6" key="1">
    <citation type="submission" date="2023-04" db="EMBL/GenBank/DDBJ databases">
        <title>Antarctic isolates genomes.</title>
        <authorList>
            <person name="Dimov S.G."/>
        </authorList>
    </citation>
    <scope>NUCLEOTIDE SEQUENCE [LARGE SCALE GENOMIC DNA]</scope>
    <source>
        <strain evidence="5 6">AL19</strain>
    </source>
</reference>
<evidence type="ECO:0000256" key="3">
    <source>
        <dbReference type="ARBA" id="ARBA00022840"/>
    </source>
</evidence>
<dbReference type="RefSeq" id="WP_026830964.1">
    <property type="nucleotide sequence ID" value="NZ_JANJYY010000037.1"/>
</dbReference>
<dbReference type="GO" id="GO:0005524">
    <property type="term" value="F:ATP binding"/>
    <property type="evidence" value="ECO:0007669"/>
    <property type="project" value="UniProtKB-KW"/>
</dbReference>
<organism evidence="5 6">
    <name type="scientific">Exiguobacterium antarcticum</name>
    <dbReference type="NCBI Taxonomy" id="132920"/>
    <lineage>
        <taxon>Bacteria</taxon>
        <taxon>Bacillati</taxon>
        <taxon>Bacillota</taxon>
        <taxon>Bacilli</taxon>
        <taxon>Bacillales</taxon>
        <taxon>Bacillales Family XII. Incertae Sedis</taxon>
        <taxon>Exiguobacterium</taxon>
    </lineage>
</organism>
<dbReference type="PROSITE" id="PS50893">
    <property type="entry name" value="ABC_TRANSPORTER_2"/>
    <property type="match status" value="1"/>
</dbReference>
<dbReference type="InterPro" id="IPR017871">
    <property type="entry name" value="ABC_transporter-like_CS"/>
</dbReference>
<accession>A0ABT6R3T5</accession>
<feature type="domain" description="ABC transporter" evidence="4">
    <location>
        <begin position="5"/>
        <end position="235"/>
    </location>
</feature>
<dbReference type="InterPro" id="IPR027417">
    <property type="entry name" value="P-loop_NTPase"/>
</dbReference>
<evidence type="ECO:0000256" key="1">
    <source>
        <dbReference type="ARBA" id="ARBA00022448"/>
    </source>
</evidence>
<keyword evidence="1" id="KW-0813">Transport</keyword>
<dbReference type="CDD" id="cd03230">
    <property type="entry name" value="ABC_DR_subfamily_A"/>
    <property type="match status" value="1"/>
</dbReference>
<dbReference type="InterPro" id="IPR003439">
    <property type="entry name" value="ABC_transporter-like_ATP-bd"/>
</dbReference>